<dbReference type="NCBIfam" id="TIGR00209">
    <property type="entry name" value="galT_1"/>
    <property type="match status" value="1"/>
</dbReference>
<evidence type="ECO:0000256" key="1">
    <source>
        <dbReference type="ARBA" id="ARBA00010951"/>
    </source>
</evidence>
<dbReference type="GO" id="GO:0006012">
    <property type="term" value="P:galactose metabolic process"/>
    <property type="evidence" value="ECO:0007669"/>
    <property type="project" value="UniProtKB-UniRule"/>
</dbReference>
<keyword evidence="6" id="KW-0119">Carbohydrate metabolism</keyword>
<keyword evidence="5 9" id="KW-0862">Zinc</keyword>
<dbReference type="EMBL" id="SAXU01000001">
    <property type="protein sequence ID" value="TXJ20307.1"/>
    <property type="molecule type" value="Genomic_DNA"/>
</dbReference>
<evidence type="ECO:0000259" key="10">
    <source>
        <dbReference type="Pfam" id="PF01087"/>
    </source>
</evidence>
<dbReference type="InterPro" id="IPR005849">
    <property type="entry name" value="GalP_Utransf_N"/>
</dbReference>
<accession>A0A5C8D497</accession>
<evidence type="ECO:0000256" key="2">
    <source>
        <dbReference type="ARBA" id="ARBA00022679"/>
    </source>
</evidence>
<comment type="cofactor">
    <cofactor evidence="9">
        <name>Zn(2+)</name>
        <dbReference type="ChEBI" id="CHEBI:29105"/>
    </cofactor>
    <text evidence="9">Binds 1 zinc ion per subunit.</text>
</comment>
<evidence type="ECO:0000256" key="6">
    <source>
        <dbReference type="ARBA" id="ARBA00023277"/>
    </source>
</evidence>
<evidence type="ECO:0000256" key="4">
    <source>
        <dbReference type="ARBA" id="ARBA00022723"/>
    </source>
</evidence>
<dbReference type="Proteomes" id="UP000324638">
    <property type="component" value="Unassembled WGS sequence"/>
</dbReference>
<dbReference type="RefSeq" id="WP_147738520.1">
    <property type="nucleotide sequence ID" value="NZ_SAXU01000001.1"/>
</dbReference>
<organism evidence="12 13">
    <name type="scientific">Brachyspira aalborgi</name>
    <dbReference type="NCBI Taxonomy" id="29522"/>
    <lineage>
        <taxon>Bacteria</taxon>
        <taxon>Pseudomonadati</taxon>
        <taxon>Spirochaetota</taxon>
        <taxon>Spirochaetia</taxon>
        <taxon>Brachyspirales</taxon>
        <taxon>Brachyspiraceae</taxon>
        <taxon>Brachyspira</taxon>
    </lineage>
</organism>
<dbReference type="PIRSF" id="PIRSF000808">
    <property type="entry name" value="GalT"/>
    <property type="match status" value="1"/>
</dbReference>
<dbReference type="PANTHER" id="PTHR42763">
    <property type="entry name" value="ADP-GLUCOSE PHOSPHORYLASE"/>
    <property type="match status" value="1"/>
</dbReference>
<feature type="domain" description="Galactose-1-phosphate uridyl transferase C-terminal" evidence="11">
    <location>
        <begin position="187"/>
        <end position="297"/>
    </location>
</feature>
<dbReference type="Pfam" id="PF01087">
    <property type="entry name" value="GalP_UDP_transf"/>
    <property type="match status" value="1"/>
</dbReference>
<feature type="domain" description="Galactose-1-phosphate uridyl transferase N-terminal" evidence="10">
    <location>
        <begin position="2"/>
        <end position="175"/>
    </location>
</feature>
<feature type="binding site" evidence="9">
    <location>
        <position position="43"/>
    </location>
    <ligand>
        <name>Zn(2+)</name>
        <dbReference type="ChEBI" id="CHEBI:29105"/>
    </ligand>
</feature>
<reference evidence="12 13" key="1">
    <citation type="journal article" date="1992" name="Lakartidningen">
        <title>[Penicillin V and not amoxicillin is the first choice preparation in acute otitis].</title>
        <authorList>
            <person name="Kamme C."/>
            <person name="Lundgren K."/>
            <person name="Prellner K."/>
        </authorList>
    </citation>
    <scope>NUCLEOTIDE SEQUENCE [LARGE SCALE GENOMIC DNA]</scope>
    <source>
        <strain evidence="12 13">513A</strain>
    </source>
</reference>
<dbReference type="InterPro" id="IPR001937">
    <property type="entry name" value="GalP_UDPtransf1"/>
</dbReference>
<dbReference type="InterPro" id="IPR005850">
    <property type="entry name" value="GalP_Utransf_C"/>
</dbReference>
<dbReference type="UniPathway" id="UPA00214"/>
<gene>
    <name evidence="12" type="primary">galT</name>
    <name evidence="12" type="ORF">EPJ79_03930</name>
</gene>
<dbReference type="GO" id="GO:0008270">
    <property type="term" value="F:zinc ion binding"/>
    <property type="evidence" value="ECO:0007669"/>
    <property type="project" value="InterPro"/>
</dbReference>
<protein>
    <recommendedName>
        <fullName evidence="7">Galactose-1-phosphate uridylyltransferase</fullName>
        <ecNumber evidence="7">2.7.7.12</ecNumber>
    </recommendedName>
</protein>
<evidence type="ECO:0000256" key="3">
    <source>
        <dbReference type="ARBA" id="ARBA00022695"/>
    </source>
</evidence>
<dbReference type="SUPFAM" id="SSF54197">
    <property type="entry name" value="HIT-like"/>
    <property type="match status" value="2"/>
</dbReference>
<evidence type="ECO:0000256" key="7">
    <source>
        <dbReference type="NCBIfam" id="TIGR00209"/>
    </source>
</evidence>
<evidence type="ECO:0000313" key="13">
    <source>
        <dbReference type="Proteomes" id="UP000324638"/>
    </source>
</evidence>
<dbReference type="EC" id="2.7.7.12" evidence="7"/>
<name>A0A5C8D497_9SPIR</name>
<sequence>MPHIRKDPVTKQSVIIASDRTGRPSDYITVKDDKRISNTELNCPFCKGHENITPNASISIFDDNSNWAVRIVPNKYPIIAETKAGELPNTTNLFNASSSKGFHDVIIENPNHNFNFYNGKSEDLLKIFDAVILRLKELYKENDMQYSLYFKNFGREAGASLYHSHSQMITTPFIPVQMFDEINGALEYYNEKNKCVYCDIIAEEKKLNERVICENKEFIAISPFASRFPYQIYILPKKHFDSIIDSSDYNFDFADIVKDVFNRINKLLGEVSFNYVLHTLSPTLKQKEKYSSSNHWFLDIIPKMSKLAGYELGSGVYINSINPEDAAKDLRDVSSI</sequence>
<keyword evidence="4 9" id="KW-0479">Metal-binding</keyword>
<proteinExistence type="inferred from homology"/>
<feature type="active site" description="Tele-UMP-histidine intermediate" evidence="8">
    <location>
        <position position="165"/>
    </location>
</feature>
<comment type="similarity">
    <text evidence="1">Belongs to the galactose-1-phosphate uridylyltransferase type 1 family.</text>
</comment>
<evidence type="ECO:0000256" key="8">
    <source>
        <dbReference type="PIRSR" id="PIRSR000808-1"/>
    </source>
</evidence>
<dbReference type="AlphaFoldDB" id="A0A5C8D497"/>
<comment type="caution">
    <text evidence="12">The sequence shown here is derived from an EMBL/GenBank/DDBJ whole genome shotgun (WGS) entry which is preliminary data.</text>
</comment>
<evidence type="ECO:0000256" key="5">
    <source>
        <dbReference type="ARBA" id="ARBA00022833"/>
    </source>
</evidence>
<dbReference type="GO" id="GO:0008108">
    <property type="term" value="F:UDP-glucose:hexose-1-phosphate uridylyltransferase activity"/>
    <property type="evidence" value="ECO:0007669"/>
    <property type="project" value="UniProtKB-UniRule"/>
</dbReference>
<dbReference type="InterPro" id="IPR053177">
    <property type="entry name" value="ADP-glucose_phosphorylase"/>
</dbReference>
<keyword evidence="2 12" id="KW-0808">Transferase</keyword>
<dbReference type="Pfam" id="PF02744">
    <property type="entry name" value="GalP_UDP_tr_C"/>
    <property type="match status" value="1"/>
</dbReference>
<evidence type="ECO:0000259" key="11">
    <source>
        <dbReference type="Pfam" id="PF02744"/>
    </source>
</evidence>
<evidence type="ECO:0000256" key="9">
    <source>
        <dbReference type="PIRSR" id="PIRSR000808-3"/>
    </source>
</evidence>
<dbReference type="InterPro" id="IPR036265">
    <property type="entry name" value="HIT-like_sf"/>
</dbReference>
<feature type="binding site" evidence="9">
    <location>
        <position position="163"/>
    </location>
    <ligand>
        <name>Zn(2+)</name>
        <dbReference type="ChEBI" id="CHEBI:29105"/>
    </ligand>
</feature>
<evidence type="ECO:0000313" key="12">
    <source>
        <dbReference type="EMBL" id="TXJ20307.1"/>
    </source>
</evidence>
<keyword evidence="3 12" id="KW-0548">Nucleotidyltransferase</keyword>
<feature type="binding site" evidence="9">
    <location>
        <position position="112"/>
    </location>
    <ligand>
        <name>Zn(2+)</name>
        <dbReference type="ChEBI" id="CHEBI:29105"/>
    </ligand>
</feature>
<dbReference type="Gene3D" id="3.30.428.10">
    <property type="entry name" value="HIT-like"/>
    <property type="match status" value="2"/>
</dbReference>
<dbReference type="PANTHER" id="PTHR42763:SF2">
    <property type="entry name" value="ADP-GLUCOSE PHOSPHORYLASE"/>
    <property type="match status" value="1"/>
</dbReference>
<feature type="binding site" evidence="9">
    <location>
        <position position="46"/>
    </location>
    <ligand>
        <name>Zn(2+)</name>
        <dbReference type="ChEBI" id="CHEBI:29105"/>
    </ligand>
</feature>